<keyword evidence="4 5" id="KW-0472">Membrane</keyword>
<evidence type="ECO:0000256" key="1">
    <source>
        <dbReference type="ARBA" id="ARBA00004141"/>
    </source>
</evidence>
<dbReference type="AlphaFoldDB" id="A0A6I8V3S9"/>
<feature type="transmembrane region" description="Helical" evidence="5">
    <location>
        <begin position="12"/>
        <end position="32"/>
    </location>
</feature>
<dbReference type="Bgee" id="FBgn0246013">
    <property type="expression patterns" value="Expressed in male reproductive system and 1 other cell type or tissue"/>
</dbReference>
<dbReference type="SUPFAM" id="SSF48652">
    <property type="entry name" value="Tetraspanin"/>
    <property type="match status" value="1"/>
</dbReference>
<dbReference type="InParanoid" id="A0A6I8V3S9"/>
<feature type="transmembrane region" description="Helical" evidence="5">
    <location>
        <begin position="75"/>
        <end position="94"/>
    </location>
</feature>
<dbReference type="InterPro" id="IPR008952">
    <property type="entry name" value="Tetraspanin_EC2_sf"/>
</dbReference>
<dbReference type="Proteomes" id="UP000001819">
    <property type="component" value="Chromosome 3"/>
</dbReference>
<dbReference type="Pfam" id="PF00335">
    <property type="entry name" value="Tetraspanin"/>
    <property type="match status" value="1"/>
</dbReference>
<keyword evidence="3 5" id="KW-1133">Transmembrane helix</keyword>
<keyword evidence="2 5" id="KW-0812">Transmembrane</keyword>
<dbReference type="ExpressionAtlas" id="A0A6I8V3S9">
    <property type="expression patterns" value="baseline"/>
</dbReference>
<dbReference type="KEGG" id="dpo:6898099"/>
<evidence type="ECO:0000256" key="4">
    <source>
        <dbReference type="ARBA" id="ARBA00023136"/>
    </source>
</evidence>
<dbReference type="GeneID" id="6898099"/>
<evidence type="ECO:0000313" key="7">
    <source>
        <dbReference type="RefSeq" id="XP_002138181.1"/>
    </source>
</evidence>
<accession>A0A6I8V3S9</accession>
<gene>
    <name evidence="7" type="primary">LOC6898099</name>
</gene>
<evidence type="ECO:0000256" key="2">
    <source>
        <dbReference type="ARBA" id="ARBA00022692"/>
    </source>
</evidence>
<protein>
    <submittedName>
        <fullName evidence="7">Uncharacterized protein isoform X1</fullName>
    </submittedName>
</protein>
<evidence type="ECO:0000256" key="5">
    <source>
        <dbReference type="SAM" id="Phobius"/>
    </source>
</evidence>
<dbReference type="SMR" id="A0A6I8V3S9"/>
<name>A0A6I8V3S9_DROPS</name>
<dbReference type="Gene3D" id="1.10.1450.10">
    <property type="entry name" value="Tetraspanin"/>
    <property type="match status" value="1"/>
</dbReference>
<dbReference type="CDD" id="cd03127">
    <property type="entry name" value="tetraspanin_LEL"/>
    <property type="match status" value="1"/>
</dbReference>
<sequence length="225" mass="25215">MASSLKKMLISMNFVHATVSLLVIVCGISFFIDEVSTLEKVAGSLTIAQGAVGLILSIFCRGAAKNESLNCLRNYVAIAMLQIFSQLLLLYEAANSSVRIGRIFDDLWEADRRGLALQRRLGFYEKFLKCCGVNGADDYSKIHLHPPKSCCIDEESEFDSPLHPYGCKTQFSDYVFSKLLLLKLACWVLIVVGTNGALCGWRLYRIVKRQIQRDNDCLDEDSKEI</sequence>
<dbReference type="InterPro" id="IPR018499">
    <property type="entry name" value="Tetraspanin/Peripherin"/>
</dbReference>
<evidence type="ECO:0000313" key="6">
    <source>
        <dbReference type="Proteomes" id="UP000001819"/>
    </source>
</evidence>
<keyword evidence="6" id="KW-1185">Reference proteome</keyword>
<reference evidence="6" key="1">
    <citation type="submission" date="2024-06" db="UniProtKB">
        <authorList>
            <consortium name="RefSeq"/>
        </authorList>
    </citation>
    <scope>NUCLEOTIDE SEQUENCE [LARGE SCALE GENOMIC DNA]</scope>
    <source>
        <strain evidence="6">MV2-25</strain>
    </source>
</reference>
<dbReference type="RefSeq" id="XP_002138181.1">
    <property type="nucleotide sequence ID" value="XM_002138145.3"/>
</dbReference>
<proteinExistence type="predicted"/>
<dbReference type="GO" id="GO:0016020">
    <property type="term" value="C:membrane"/>
    <property type="evidence" value="ECO:0007669"/>
    <property type="project" value="UniProtKB-SubCell"/>
</dbReference>
<evidence type="ECO:0000256" key="3">
    <source>
        <dbReference type="ARBA" id="ARBA00022989"/>
    </source>
</evidence>
<feature type="transmembrane region" description="Helical" evidence="5">
    <location>
        <begin position="180"/>
        <end position="204"/>
    </location>
</feature>
<dbReference type="OMA" id="HDYSKIS"/>
<feature type="transmembrane region" description="Helical" evidence="5">
    <location>
        <begin position="44"/>
        <end position="63"/>
    </location>
</feature>
<organism evidence="6 7">
    <name type="scientific">Drosophila pseudoobscura pseudoobscura</name>
    <name type="common">Fruit fly</name>
    <dbReference type="NCBI Taxonomy" id="46245"/>
    <lineage>
        <taxon>Eukaryota</taxon>
        <taxon>Metazoa</taxon>
        <taxon>Ecdysozoa</taxon>
        <taxon>Arthropoda</taxon>
        <taxon>Hexapoda</taxon>
        <taxon>Insecta</taxon>
        <taxon>Pterygota</taxon>
        <taxon>Neoptera</taxon>
        <taxon>Endopterygota</taxon>
        <taxon>Diptera</taxon>
        <taxon>Brachycera</taxon>
        <taxon>Muscomorpha</taxon>
        <taxon>Ephydroidea</taxon>
        <taxon>Drosophilidae</taxon>
        <taxon>Drosophila</taxon>
        <taxon>Sophophora</taxon>
    </lineage>
</organism>
<reference evidence="7" key="2">
    <citation type="submission" date="2025-08" db="UniProtKB">
        <authorList>
            <consortium name="RefSeq"/>
        </authorList>
    </citation>
    <scope>IDENTIFICATION</scope>
    <source>
        <strain evidence="7">MV-25-SWS-2005</strain>
        <tissue evidence="7">Whole body</tissue>
    </source>
</reference>
<comment type="subcellular location">
    <subcellularLocation>
        <location evidence="1">Membrane</location>
        <topology evidence="1">Multi-pass membrane protein</topology>
    </subcellularLocation>
</comment>